<evidence type="ECO:0000256" key="1">
    <source>
        <dbReference type="SAM" id="Phobius"/>
    </source>
</evidence>
<dbReference type="EMBL" id="FOPK01000015">
    <property type="protein sequence ID" value="SFH16926.1"/>
    <property type="molecule type" value="Genomic_DNA"/>
</dbReference>
<dbReference type="InterPro" id="IPR021741">
    <property type="entry name" value="DUF3311"/>
</dbReference>
<feature type="transmembrane region" description="Helical" evidence="1">
    <location>
        <begin position="34"/>
        <end position="56"/>
    </location>
</feature>
<organism evidence="3 5">
    <name type="scientific">Methylobacterium phyllosphaerae</name>
    <dbReference type="NCBI Taxonomy" id="418223"/>
    <lineage>
        <taxon>Bacteria</taxon>
        <taxon>Pseudomonadati</taxon>
        <taxon>Pseudomonadota</taxon>
        <taxon>Alphaproteobacteria</taxon>
        <taxon>Hyphomicrobiales</taxon>
        <taxon>Methylobacteriaceae</taxon>
        <taxon>Methylobacterium</taxon>
    </lineage>
</organism>
<dbReference type="RefSeq" id="WP_075380419.1">
    <property type="nucleotide sequence ID" value="NZ_CP015367.1"/>
</dbReference>
<keyword evidence="1" id="KW-0472">Membrane</keyword>
<dbReference type="Pfam" id="PF11755">
    <property type="entry name" value="DUF3311"/>
    <property type="match status" value="1"/>
</dbReference>
<name>A0AAE8HTT3_9HYPH</name>
<dbReference type="Proteomes" id="UP000185487">
    <property type="component" value="Chromosome"/>
</dbReference>
<keyword evidence="4" id="KW-1185">Reference proteome</keyword>
<dbReference type="AlphaFoldDB" id="A0AAE8HTT3"/>
<proteinExistence type="predicted"/>
<evidence type="ECO:0000313" key="4">
    <source>
        <dbReference type="Proteomes" id="UP000185487"/>
    </source>
</evidence>
<evidence type="ECO:0000313" key="2">
    <source>
        <dbReference type="EMBL" id="APT31600.1"/>
    </source>
</evidence>
<sequence>MRNLRWLAALPFLGILIGPFFLNRVEPFVLGLPLLLAWLVFCVIGTSAVMAVIYLADPQNRSPEEPR</sequence>
<dbReference type="KEGG" id="mphy:MCBMB27_02309"/>
<reference evidence="3 5" key="2">
    <citation type="submission" date="2016-10" db="EMBL/GenBank/DDBJ databases">
        <authorList>
            <person name="Varghese N."/>
            <person name="Submissions S."/>
        </authorList>
    </citation>
    <scope>NUCLEOTIDE SEQUENCE [LARGE SCALE GENOMIC DNA]</scope>
    <source>
        <strain evidence="3 5">CBMB27</strain>
    </source>
</reference>
<evidence type="ECO:0000313" key="5">
    <source>
        <dbReference type="Proteomes" id="UP000199140"/>
    </source>
</evidence>
<dbReference type="Proteomes" id="UP000199140">
    <property type="component" value="Unassembled WGS sequence"/>
</dbReference>
<dbReference type="EMBL" id="CP015367">
    <property type="protein sequence ID" value="APT31600.1"/>
    <property type="molecule type" value="Genomic_DNA"/>
</dbReference>
<reference evidence="2 4" key="1">
    <citation type="submission" date="2016-04" db="EMBL/GenBank/DDBJ databases">
        <title>Complete genome sequencing and analysis of CBMB27, Methylobacterium phyllosphaerae isolated from leaf tissues of rice (Oryza sativa L.).</title>
        <authorList>
            <person name="Lee Y."/>
            <person name="Hwangbo K."/>
            <person name="Chung H."/>
            <person name="Yoo J."/>
            <person name="Kim K.Y."/>
            <person name="Sa T.M."/>
            <person name="Um Y."/>
            <person name="Madhaiyan M."/>
        </authorList>
    </citation>
    <scope>NUCLEOTIDE SEQUENCE [LARGE SCALE GENOMIC DNA]</scope>
    <source>
        <strain evidence="2 4">CBMB27</strain>
    </source>
</reference>
<gene>
    <name evidence="2" type="ORF">MCBMB27_02309</name>
    <name evidence="3" type="ORF">SAMN05192567_115142</name>
</gene>
<evidence type="ECO:0000313" key="3">
    <source>
        <dbReference type="EMBL" id="SFH16926.1"/>
    </source>
</evidence>
<accession>A0AAE8HTT3</accession>
<keyword evidence="1" id="KW-0812">Transmembrane</keyword>
<keyword evidence="1" id="KW-1133">Transmembrane helix</keyword>
<protein>
    <submittedName>
        <fullName evidence="2">Membrane protein YhjC</fullName>
    </submittedName>
</protein>